<gene>
    <name evidence="6" type="ORF">TanjilG_16424</name>
</gene>
<name>A0A1J7I7J9_LUPAN</name>
<dbReference type="PANTHER" id="PTHR32370">
    <property type="entry name" value="OS12G0117600 PROTEIN"/>
    <property type="match status" value="1"/>
</dbReference>
<dbReference type="AlphaFoldDB" id="A0A1J7I7J9"/>
<evidence type="ECO:0000256" key="2">
    <source>
        <dbReference type="ARBA" id="ARBA00022786"/>
    </source>
</evidence>
<dbReference type="PROSITE" id="PS51649">
    <property type="entry name" value="NPH3"/>
    <property type="match status" value="1"/>
</dbReference>
<dbReference type="GO" id="GO:0016567">
    <property type="term" value="P:protein ubiquitination"/>
    <property type="evidence" value="ECO:0007669"/>
    <property type="project" value="UniProtKB-UniPathway"/>
</dbReference>
<dbReference type="STRING" id="3871.A0A1J7I7J9"/>
<protein>
    <recommendedName>
        <fullName evidence="5">NPH3 domain-containing protein</fullName>
    </recommendedName>
</protein>
<dbReference type="Gene3D" id="3.30.428.40">
    <property type="entry name" value="Protein of unknown function DUF3067"/>
    <property type="match status" value="1"/>
</dbReference>
<evidence type="ECO:0000313" key="7">
    <source>
        <dbReference type="Proteomes" id="UP000188354"/>
    </source>
</evidence>
<dbReference type="InterPro" id="IPR027356">
    <property type="entry name" value="NPH3_dom"/>
</dbReference>
<keyword evidence="7" id="KW-1185">Reference proteome</keyword>
<accession>A0A1J7I7J9</accession>
<dbReference type="UniPathway" id="UPA00143"/>
<dbReference type="Proteomes" id="UP000188354">
    <property type="component" value="Chromosome LG07"/>
</dbReference>
<organism evidence="6 7">
    <name type="scientific">Lupinus angustifolius</name>
    <name type="common">Narrow-leaved blue lupine</name>
    <dbReference type="NCBI Taxonomy" id="3871"/>
    <lineage>
        <taxon>Eukaryota</taxon>
        <taxon>Viridiplantae</taxon>
        <taxon>Streptophyta</taxon>
        <taxon>Embryophyta</taxon>
        <taxon>Tracheophyta</taxon>
        <taxon>Spermatophyta</taxon>
        <taxon>Magnoliopsida</taxon>
        <taxon>eudicotyledons</taxon>
        <taxon>Gunneridae</taxon>
        <taxon>Pentapetalae</taxon>
        <taxon>rosids</taxon>
        <taxon>fabids</taxon>
        <taxon>Fabales</taxon>
        <taxon>Fabaceae</taxon>
        <taxon>Papilionoideae</taxon>
        <taxon>50 kb inversion clade</taxon>
        <taxon>genistoids sensu lato</taxon>
        <taxon>core genistoids</taxon>
        <taxon>Genisteae</taxon>
        <taxon>Lupinus</taxon>
    </lineage>
</organism>
<dbReference type="SUPFAM" id="SSF54695">
    <property type="entry name" value="POZ domain"/>
    <property type="match status" value="1"/>
</dbReference>
<comment type="pathway">
    <text evidence="1">Protein modification; protein ubiquitination.</text>
</comment>
<sequence length="730" mass="83405">MPKLCNLQINMNGQHIFLVNEKIISRYCGRVKKILNHEERRKKFEIRINDFPGGPRGFELVSRFCYNKGKITITVANVPLLHCCAIYLGMNEDLFTNNLLQQTETFLKDIYYWKWNDILVSLMSCELLYTYADCYGLLDKIICALLAKIAQNSDANLFTSSPSSSSSYSSPDSNSIKRFSSSTKTTPEKVNSTLQSKAWWFDDLTSLYPKIIEKLFQCAGAYKTDNNNLVLTRFLLHYLKTASQTRAVNCRNSNEYAALAETAVYGVILVGKKIFSCRGLFWVLRIVSGFGLSRDCRTELEKMIGGMLEQATLDDLLVPGHDMGVYYDVDLVIRLVRLFVDINGFDGVSLQKMKRVGRLVDKYLREISPDHNLKISKFLRVAECLPDSARDCFDGVYRAIDIYLESHPKITFEERSRLCRCLNYSKLSFEASKDIAKSPRIPPRIAMQALISQQTKIPTSDFGTKSPRMNHSQVVLYNEANARSLKDKIENQERMQMNGQVSKFDTMNIMSTQQCSLPLRIQDHSEKASVNKVPFSGYPGPYSPSRGLDILNVGYLIAYKSRHSARKCRPIFSSIVSDSMDPYDSDDIDNNKSPKDEIGGVNSEKLRDNLEKIVGIDDSKFNGFDLATLIRKKYGRSYDVQFIKKEFMGRNLLAMNVMWKYMEQRSFPLTEEEYILRLDDVANTLKCWGAVSHIRNSLAKSKERPRIGKAVSIFIDMDESGARANEWIYK</sequence>
<evidence type="ECO:0000256" key="4">
    <source>
        <dbReference type="SAM" id="MobiDB-lite"/>
    </source>
</evidence>
<evidence type="ECO:0000313" key="6">
    <source>
        <dbReference type="EMBL" id="OIW08843.1"/>
    </source>
</evidence>
<evidence type="ECO:0000256" key="3">
    <source>
        <dbReference type="PROSITE-ProRule" id="PRU00982"/>
    </source>
</evidence>
<feature type="compositionally biased region" description="Polar residues" evidence="4">
    <location>
        <begin position="176"/>
        <end position="187"/>
    </location>
</feature>
<reference evidence="6 7" key="1">
    <citation type="journal article" date="2017" name="Plant Biotechnol. J.">
        <title>A comprehensive draft genome sequence for lupin (Lupinus angustifolius), an emerging health food: insights into plant-microbe interactions and legume evolution.</title>
        <authorList>
            <person name="Hane J.K."/>
            <person name="Ming Y."/>
            <person name="Kamphuis L.G."/>
            <person name="Nelson M.N."/>
            <person name="Garg G."/>
            <person name="Atkins C.A."/>
            <person name="Bayer P.E."/>
            <person name="Bravo A."/>
            <person name="Bringans S."/>
            <person name="Cannon S."/>
            <person name="Edwards D."/>
            <person name="Foley R."/>
            <person name="Gao L.L."/>
            <person name="Harrison M.J."/>
            <person name="Huang W."/>
            <person name="Hurgobin B."/>
            <person name="Li S."/>
            <person name="Liu C.W."/>
            <person name="McGrath A."/>
            <person name="Morahan G."/>
            <person name="Murray J."/>
            <person name="Weller J."/>
            <person name="Jian J."/>
            <person name="Singh K.B."/>
        </authorList>
    </citation>
    <scope>NUCLEOTIDE SEQUENCE [LARGE SCALE GENOMIC DNA]</scope>
    <source>
        <strain evidence="7">cv. Tanjil</strain>
        <tissue evidence="6">Whole plant</tissue>
    </source>
</reference>
<dbReference type="InterPro" id="IPR011333">
    <property type="entry name" value="SKP1/BTB/POZ_sf"/>
</dbReference>
<dbReference type="EMBL" id="CM007367">
    <property type="protein sequence ID" value="OIW08843.1"/>
    <property type="molecule type" value="Genomic_DNA"/>
</dbReference>
<dbReference type="Pfam" id="PF03000">
    <property type="entry name" value="NPH3"/>
    <property type="match status" value="1"/>
</dbReference>
<feature type="region of interest" description="Disordered" evidence="4">
    <location>
        <begin position="158"/>
        <end position="187"/>
    </location>
</feature>
<dbReference type="InterPro" id="IPR021420">
    <property type="entry name" value="DUF3067"/>
</dbReference>
<dbReference type="InterPro" id="IPR043454">
    <property type="entry name" value="NPH3/RPT2-like"/>
</dbReference>
<dbReference type="Pfam" id="PF11267">
    <property type="entry name" value="DUF3067"/>
    <property type="match status" value="1"/>
</dbReference>
<dbReference type="Gramene" id="OIW08843">
    <property type="protein sequence ID" value="OIW08843"/>
    <property type="gene ID" value="TanjilG_16424"/>
</dbReference>
<keyword evidence="2" id="KW-0833">Ubl conjugation pathway</keyword>
<comment type="similarity">
    <text evidence="3">Belongs to the NPH3 family.</text>
</comment>
<feature type="domain" description="NPH3" evidence="5">
    <location>
        <begin position="198"/>
        <end position="456"/>
    </location>
</feature>
<evidence type="ECO:0000256" key="1">
    <source>
        <dbReference type="ARBA" id="ARBA00004906"/>
    </source>
</evidence>
<dbReference type="OMA" id="RAWWFDD"/>
<evidence type="ECO:0000259" key="5">
    <source>
        <dbReference type="PROSITE" id="PS51649"/>
    </source>
</evidence>
<feature type="compositionally biased region" description="Low complexity" evidence="4">
    <location>
        <begin position="160"/>
        <end position="174"/>
    </location>
</feature>
<proteinExistence type="inferred from homology"/>